<dbReference type="AlphaFoldDB" id="A0A5A5TCJ7"/>
<gene>
    <name evidence="1" type="ORF">KDI_23030</name>
</gene>
<dbReference type="RefSeq" id="WP_216368849.1">
    <property type="nucleotide sequence ID" value="NZ_BIXY01000029.1"/>
</dbReference>
<reference evidence="1 2" key="1">
    <citation type="submission" date="2019-01" db="EMBL/GenBank/DDBJ databases">
        <title>Draft genome sequence of Dictyobacter sp. Uno17.</title>
        <authorList>
            <person name="Wang C.M."/>
            <person name="Zheng Y."/>
            <person name="Sakai Y."/>
            <person name="Abe K."/>
            <person name="Yokota A."/>
            <person name="Yabe S."/>
        </authorList>
    </citation>
    <scope>NUCLEOTIDE SEQUENCE [LARGE SCALE GENOMIC DNA]</scope>
    <source>
        <strain evidence="1 2">Uno17</strain>
    </source>
</reference>
<keyword evidence="2" id="KW-1185">Reference proteome</keyword>
<accession>A0A5A5TCJ7</accession>
<evidence type="ECO:0008006" key="3">
    <source>
        <dbReference type="Google" id="ProtNLM"/>
    </source>
</evidence>
<dbReference type="InterPro" id="IPR027635">
    <property type="entry name" value="Lantibiotic2_lead_pep_dom"/>
</dbReference>
<proteinExistence type="predicted"/>
<evidence type="ECO:0000313" key="2">
    <source>
        <dbReference type="Proteomes" id="UP000322530"/>
    </source>
</evidence>
<comment type="caution">
    <text evidence="1">The sequence shown here is derived from an EMBL/GenBank/DDBJ whole genome shotgun (WGS) entry which is preliminary data.</text>
</comment>
<protein>
    <recommendedName>
        <fullName evidence="3">Mersacidin/lichenicidin family type 2 lantibiotic</fullName>
    </recommendedName>
</protein>
<organism evidence="1 2">
    <name type="scientific">Dictyobacter arantiisoli</name>
    <dbReference type="NCBI Taxonomy" id="2014874"/>
    <lineage>
        <taxon>Bacteria</taxon>
        <taxon>Bacillati</taxon>
        <taxon>Chloroflexota</taxon>
        <taxon>Ktedonobacteria</taxon>
        <taxon>Ktedonobacterales</taxon>
        <taxon>Dictyobacteraceae</taxon>
        <taxon>Dictyobacter</taxon>
    </lineage>
</organism>
<dbReference type="NCBIfam" id="TIGR03898">
    <property type="entry name" value="lanti_MRSA_kill"/>
    <property type="match status" value="1"/>
</dbReference>
<sequence>MSIDIVRAWTDEAYRRSLSPDDLARLPAHPAGQMELLDVDLATICGGAGKGLIEHFSLVCSSDCLKSSYCFTFGPCCQS</sequence>
<dbReference type="EMBL" id="BIXY01000029">
    <property type="protein sequence ID" value="GCF08739.1"/>
    <property type="molecule type" value="Genomic_DNA"/>
</dbReference>
<dbReference type="GO" id="GO:0042742">
    <property type="term" value="P:defense response to bacterium"/>
    <property type="evidence" value="ECO:0007669"/>
    <property type="project" value="InterPro"/>
</dbReference>
<dbReference type="Proteomes" id="UP000322530">
    <property type="component" value="Unassembled WGS sequence"/>
</dbReference>
<evidence type="ECO:0000313" key="1">
    <source>
        <dbReference type="EMBL" id="GCF08739.1"/>
    </source>
</evidence>
<name>A0A5A5TCJ7_9CHLR</name>